<feature type="region of interest" description="Disordered" evidence="1">
    <location>
        <begin position="156"/>
        <end position="200"/>
    </location>
</feature>
<evidence type="ECO:0000259" key="2">
    <source>
        <dbReference type="Pfam" id="PF05699"/>
    </source>
</evidence>
<dbReference type="GO" id="GO:0046983">
    <property type="term" value="F:protein dimerization activity"/>
    <property type="evidence" value="ECO:0007669"/>
    <property type="project" value="InterPro"/>
</dbReference>
<dbReference type="Pfam" id="PF05699">
    <property type="entry name" value="Dimer_Tnp_hAT"/>
    <property type="match status" value="1"/>
</dbReference>
<organism evidence="3 4">
    <name type="scientific">Perkinsus olseni</name>
    <name type="common">Perkinsus atlanticus</name>
    <dbReference type="NCBI Taxonomy" id="32597"/>
    <lineage>
        <taxon>Eukaryota</taxon>
        <taxon>Sar</taxon>
        <taxon>Alveolata</taxon>
        <taxon>Perkinsozoa</taxon>
        <taxon>Perkinsea</taxon>
        <taxon>Perkinsida</taxon>
        <taxon>Perkinsidae</taxon>
        <taxon>Perkinsus</taxon>
    </lineage>
</organism>
<dbReference type="EMBL" id="JABANM010022972">
    <property type="protein sequence ID" value="KAF4718691.1"/>
    <property type="molecule type" value="Genomic_DNA"/>
</dbReference>
<dbReference type="Proteomes" id="UP000574390">
    <property type="component" value="Unassembled WGS sequence"/>
</dbReference>
<dbReference type="AlphaFoldDB" id="A0A7J6REC9"/>
<feature type="compositionally biased region" description="Basic and acidic residues" evidence="1">
    <location>
        <begin position="181"/>
        <end position="193"/>
    </location>
</feature>
<feature type="domain" description="HAT C-terminal dimerisation" evidence="2">
    <location>
        <begin position="287"/>
        <end position="352"/>
    </location>
</feature>
<dbReference type="PANTHER" id="PTHR45749:SF21">
    <property type="entry name" value="DUF4371 DOMAIN-CONTAINING PROTEIN"/>
    <property type="match status" value="1"/>
</dbReference>
<reference evidence="3 4" key="1">
    <citation type="submission" date="2020-04" db="EMBL/GenBank/DDBJ databases">
        <title>Perkinsus olseni comparative genomics.</title>
        <authorList>
            <person name="Bogema D.R."/>
        </authorList>
    </citation>
    <scope>NUCLEOTIDE SEQUENCE [LARGE SCALE GENOMIC DNA]</scope>
    <source>
        <strain evidence="3">ATCC PRA-205</strain>
    </source>
</reference>
<feature type="non-terminal residue" evidence="3">
    <location>
        <position position="1"/>
    </location>
</feature>
<proteinExistence type="predicted"/>
<dbReference type="PANTHER" id="PTHR45749">
    <property type="match status" value="1"/>
</dbReference>
<dbReference type="InterPro" id="IPR008906">
    <property type="entry name" value="HATC_C_dom"/>
</dbReference>
<protein>
    <recommendedName>
        <fullName evidence="2">HAT C-terminal dimerisation domain-containing protein</fullName>
    </recommendedName>
</protein>
<gene>
    <name evidence="3" type="ORF">FOZ62_002047</name>
</gene>
<name>A0A7J6REC9_PEROL</name>
<accession>A0A7J6REC9</accession>
<evidence type="ECO:0000313" key="3">
    <source>
        <dbReference type="EMBL" id="KAF4718691.1"/>
    </source>
</evidence>
<sequence>GTYYPSSSSIKCALCDKSPASVWKITEHWCGGFKGQKISQHNTAVMGFLDAHGYNGTRTASTVYLEGRSNAICNEKGCAMSLWQTSMKSRERDWLCDTAMGIRLLKTDVYKEMVQVLRNSGNVSWVPTVDYFFPTNYESVLFDPVDLGRVTDANLEEDNADSSDDWDRKKTEGEWVSSSPNRKDSDDEYYDSKEEWEEDGRAAPDPLYALHLELQDRFLGEERQALYDGLDALNPAMEEKFLQAGPLIGMAQHFGIITKDSTAVSGLLAEVRTLRDTLARVDGKPGSLMTLLQFLNEREPIFHNIFQLARVCATIPVFSAQCERGFSGVRRIKNFMRSTMTHGRLSDLIVIHLNRQLASRINEEEVVDDYRDAAERRVDL</sequence>
<comment type="caution">
    <text evidence="3">The sequence shown here is derived from an EMBL/GenBank/DDBJ whole genome shotgun (WGS) entry which is preliminary data.</text>
</comment>
<evidence type="ECO:0000313" key="4">
    <source>
        <dbReference type="Proteomes" id="UP000574390"/>
    </source>
</evidence>
<evidence type="ECO:0000256" key="1">
    <source>
        <dbReference type="SAM" id="MobiDB-lite"/>
    </source>
</evidence>